<feature type="binding site" evidence="1">
    <location>
        <position position="82"/>
    </location>
    <ligand>
        <name>(2E)-4-hydroxy-3-methylbut-2-enyl diphosphate</name>
        <dbReference type="ChEBI" id="CHEBI:128753"/>
    </ligand>
</feature>
<dbReference type="Gene3D" id="3.40.50.11270">
    <property type="match status" value="1"/>
</dbReference>
<dbReference type="PANTHER" id="PTHR30426">
    <property type="entry name" value="4-HYDROXY-3-METHYLBUT-2-ENYL DIPHOSPHATE REDUCTASE"/>
    <property type="match status" value="1"/>
</dbReference>
<feature type="binding site" evidence="1">
    <location>
        <position position="228"/>
    </location>
    <ligand>
        <name>dimethylallyl diphosphate</name>
        <dbReference type="ChEBI" id="CHEBI:57623"/>
    </ligand>
</feature>
<dbReference type="NCBIfam" id="TIGR00216">
    <property type="entry name" value="ispH_lytB"/>
    <property type="match status" value="1"/>
</dbReference>
<feature type="binding site" evidence="1">
    <location>
        <position position="82"/>
    </location>
    <ligand>
        <name>isopentenyl diphosphate</name>
        <dbReference type="ChEBI" id="CHEBI:128769"/>
    </ligand>
</feature>
<reference evidence="2 3" key="1">
    <citation type="submission" date="2014-08" db="EMBL/GenBank/DDBJ databases">
        <title>Clostridium innocuum, an unnegligible vancomycin-resistant pathogen causing extra-intestinal infections.</title>
        <authorList>
            <person name="Feng Y."/>
            <person name="Chiu C.-H."/>
        </authorList>
    </citation>
    <scope>NUCLEOTIDE SEQUENCE [LARGE SCALE GENOMIC DNA]</scope>
    <source>
        <strain evidence="2 3">AN88</strain>
    </source>
</reference>
<feature type="binding site" evidence="1">
    <location>
        <position position="226"/>
    </location>
    <ligand>
        <name>isopentenyl diphosphate</name>
        <dbReference type="ChEBI" id="CHEBI:128769"/>
    </ligand>
</feature>
<feature type="binding site" evidence="1">
    <location>
        <position position="169"/>
    </location>
    <ligand>
        <name>(2E)-4-hydroxy-3-methylbut-2-enyl diphosphate</name>
        <dbReference type="ChEBI" id="CHEBI:128753"/>
    </ligand>
</feature>
<feature type="binding site" evidence="1">
    <location>
        <position position="271"/>
    </location>
    <ligand>
        <name>isopentenyl diphosphate</name>
        <dbReference type="ChEBI" id="CHEBI:128769"/>
    </ligand>
</feature>
<feature type="binding site" evidence="1">
    <location>
        <position position="42"/>
    </location>
    <ligand>
        <name>dimethylallyl diphosphate</name>
        <dbReference type="ChEBI" id="CHEBI:57623"/>
    </ligand>
</feature>
<keyword evidence="1" id="KW-0408">Iron</keyword>
<dbReference type="GO" id="GO:0046872">
    <property type="term" value="F:metal ion binding"/>
    <property type="evidence" value="ECO:0007669"/>
    <property type="project" value="UniProtKB-KW"/>
</dbReference>
<evidence type="ECO:0000313" key="3">
    <source>
        <dbReference type="Proteomes" id="UP000030008"/>
    </source>
</evidence>
<dbReference type="UniPathway" id="UPA00059">
    <property type="reaction ID" value="UER00105"/>
</dbReference>
<comment type="catalytic activity">
    <reaction evidence="1">
        <text>dimethylallyl diphosphate + 2 oxidized [2Fe-2S]-[ferredoxin] + H2O = (2E)-4-hydroxy-3-methylbut-2-enyl diphosphate + 2 reduced [2Fe-2S]-[ferredoxin] + 2 H(+)</text>
        <dbReference type="Rhea" id="RHEA:24825"/>
        <dbReference type="Rhea" id="RHEA-COMP:10000"/>
        <dbReference type="Rhea" id="RHEA-COMP:10001"/>
        <dbReference type="ChEBI" id="CHEBI:15377"/>
        <dbReference type="ChEBI" id="CHEBI:15378"/>
        <dbReference type="ChEBI" id="CHEBI:33737"/>
        <dbReference type="ChEBI" id="CHEBI:33738"/>
        <dbReference type="ChEBI" id="CHEBI:57623"/>
        <dbReference type="ChEBI" id="CHEBI:128753"/>
        <dbReference type="EC" id="1.17.7.4"/>
    </reaction>
</comment>
<keyword evidence="1" id="KW-0414">Isoprene biosynthesis</keyword>
<feature type="binding site" evidence="1">
    <location>
        <position position="197"/>
    </location>
    <ligand>
        <name>[4Fe-4S] cluster</name>
        <dbReference type="ChEBI" id="CHEBI:49883"/>
    </ligand>
</feature>
<dbReference type="GO" id="GO:0051539">
    <property type="term" value="F:4 iron, 4 sulfur cluster binding"/>
    <property type="evidence" value="ECO:0007669"/>
    <property type="project" value="UniProtKB-UniRule"/>
</dbReference>
<dbReference type="HAMAP" id="MF_00191">
    <property type="entry name" value="IspH"/>
    <property type="match status" value="1"/>
</dbReference>
<feature type="binding site" evidence="1">
    <location>
        <position position="132"/>
    </location>
    <ligand>
        <name>isopentenyl diphosphate</name>
        <dbReference type="ChEBI" id="CHEBI:128769"/>
    </ligand>
</feature>
<dbReference type="Gene3D" id="3.40.1010.20">
    <property type="entry name" value="4-hydroxy-3-methylbut-2-enyl diphosphate reductase, catalytic domain"/>
    <property type="match status" value="2"/>
</dbReference>
<feature type="binding site" evidence="1">
    <location>
        <position position="226"/>
    </location>
    <ligand>
        <name>dimethylallyl diphosphate</name>
        <dbReference type="ChEBI" id="CHEBI:57623"/>
    </ligand>
</feature>
<comment type="caution">
    <text evidence="2">The sequence shown here is derived from an EMBL/GenBank/DDBJ whole genome shotgun (WGS) entry which is preliminary data.</text>
</comment>
<feature type="binding site" evidence="1">
    <location>
        <position position="132"/>
    </location>
    <ligand>
        <name>(2E)-4-hydroxy-3-methylbut-2-enyl diphosphate</name>
        <dbReference type="ChEBI" id="CHEBI:128753"/>
    </ligand>
</feature>
<keyword evidence="1" id="KW-0479">Metal-binding</keyword>
<feature type="binding site" evidence="1">
    <location>
        <position position="104"/>
    </location>
    <ligand>
        <name>[4Fe-4S] cluster</name>
        <dbReference type="ChEBI" id="CHEBI:49883"/>
    </ligand>
</feature>
<keyword evidence="1" id="KW-0411">Iron-sulfur</keyword>
<dbReference type="PANTHER" id="PTHR30426:SF0">
    <property type="entry name" value="4-HYDROXY-3-METHYLBUT-2-ENYL DIPHOSPHATE REDUCTASE"/>
    <property type="match status" value="1"/>
</dbReference>
<evidence type="ECO:0000256" key="1">
    <source>
        <dbReference type="HAMAP-Rule" id="MF_00191"/>
    </source>
</evidence>
<feature type="binding site" evidence="1">
    <location>
        <position position="42"/>
    </location>
    <ligand>
        <name>isopentenyl diphosphate</name>
        <dbReference type="ChEBI" id="CHEBI:128769"/>
    </ligand>
</feature>
<feature type="binding site" evidence="1">
    <location>
        <position position="42"/>
    </location>
    <ligand>
        <name>(2E)-4-hydroxy-3-methylbut-2-enyl diphosphate</name>
        <dbReference type="ChEBI" id="CHEBI:128753"/>
    </ligand>
</feature>
<comment type="pathway">
    <text evidence="1">Isoprenoid biosynthesis; isopentenyl diphosphate biosynthesis via DXP pathway; isopentenyl diphosphate from 1-deoxy-D-xylulose 5-phosphate: step 6/6.</text>
</comment>
<organism evidence="2 3">
    <name type="scientific">Clostridium innocuum</name>
    <dbReference type="NCBI Taxonomy" id="1522"/>
    <lineage>
        <taxon>Bacteria</taxon>
        <taxon>Bacillati</taxon>
        <taxon>Bacillota</taxon>
        <taxon>Clostridia</taxon>
        <taxon>Eubacteriales</taxon>
        <taxon>Clostridiaceae</taxon>
        <taxon>Clostridium</taxon>
    </lineage>
</organism>
<comment type="cofactor">
    <cofactor evidence="1">
        <name>[4Fe-4S] cluster</name>
        <dbReference type="ChEBI" id="CHEBI:49883"/>
    </cofactor>
    <text evidence="1">Binds 1 [4Fe-4S] cluster per subunit.</text>
</comment>
<keyword evidence="1" id="KW-0560">Oxidoreductase</keyword>
<feature type="binding site" evidence="1">
    <location>
        <position position="228"/>
    </location>
    <ligand>
        <name>isopentenyl diphosphate</name>
        <dbReference type="ChEBI" id="CHEBI:128769"/>
    </ligand>
</feature>
<dbReference type="GO" id="GO:0051745">
    <property type="term" value="F:4-hydroxy-3-methylbut-2-enyl diphosphate reductase activity"/>
    <property type="evidence" value="ECO:0007669"/>
    <property type="project" value="UniProtKB-UniRule"/>
</dbReference>
<feature type="binding site" evidence="1">
    <location>
        <position position="12"/>
    </location>
    <ligand>
        <name>[4Fe-4S] cluster</name>
        <dbReference type="ChEBI" id="CHEBI:49883"/>
    </ligand>
</feature>
<feature type="active site" description="Proton donor" evidence="1">
    <location>
        <position position="134"/>
    </location>
</feature>
<name>A0A099I8C7_CLOIN</name>
<dbReference type="Pfam" id="PF02401">
    <property type="entry name" value="LYTB"/>
    <property type="match status" value="1"/>
</dbReference>
<feature type="binding site" evidence="1">
    <location>
        <position position="271"/>
    </location>
    <ligand>
        <name>dimethylallyl diphosphate</name>
        <dbReference type="ChEBI" id="CHEBI:57623"/>
    </ligand>
</feature>
<comment type="caution">
    <text evidence="1">Lacks conserved residue(s) required for the propagation of feature annotation.</text>
</comment>
<evidence type="ECO:0000313" key="2">
    <source>
        <dbReference type="EMBL" id="KGJ53811.1"/>
    </source>
</evidence>
<dbReference type="GO" id="GO:0050992">
    <property type="term" value="P:dimethylallyl diphosphate biosynthetic process"/>
    <property type="evidence" value="ECO:0007669"/>
    <property type="project" value="UniProtKB-UniRule"/>
</dbReference>
<comment type="catalytic activity">
    <reaction evidence="1">
        <text>isopentenyl diphosphate + 2 oxidized [2Fe-2S]-[ferredoxin] + H2O = (2E)-4-hydroxy-3-methylbut-2-enyl diphosphate + 2 reduced [2Fe-2S]-[ferredoxin] + 2 H(+)</text>
        <dbReference type="Rhea" id="RHEA:24488"/>
        <dbReference type="Rhea" id="RHEA-COMP:10000"/>
        <dbReference type="Rhea" id="RHEA-COMP:10001"/>
        <dbReference type="ChEBI" id="CHEBI:15377"/>
        <dbReference type="ChEBI" id="CHEBI:15378"/>
        <dbReference type="ChEBI" id="CHEBI:33737"/>
        <dbReference type="ChEBI" id="CHEBI:33738"/>
        <dbReference type="ChEBI" id="CHEBI:128753"/>
        <dbReference type="ChEBI" id="CHEBI:128769"/>
        <dbReference type="EC" id="1.17.7.4"/>
    </reaction>
</comment>
<dbReference type="InterPro" id="IPR003451">
    <property type="entry name" value="LytB/IspH"/>
</dbReference>
<dbReference type="Proteomes" id="UP000030008">
    <property type="component" value="Unassembled WGS sequence"/>
</dbReference>
<keyword evidence="1" id="KW-0004">4Fe-4S</keyword>
<accession>A0A099I8C7</accession>
<dbReference type="GO" id="GO:0016114">
    <property type="term" value="P:terpenoid biosynthetic process"/>
    <property type="evidence" value="ECO:0007669"/>
    <property type="project" value="UniProtKB-UniRule"/>
</dbReference>
<dbReference type="RefSeq" id="WP_044904747.1">
    <property type="nucleotide sequence ID" value="NZ_CAXUJB010000009.1"/>
</dbReference>
<comment type="similarity">
    <text evidence="1">Belongs to the IspH family.</text>
</comment>
<dbReference type="UniPathway" id="UPA00056">
    <property type="reaction ID" value="UER00097"/>
</dbReference>
<feature type="binding site" evidence="1">
    <location>
        <position position="271"/>
    </location>
    <ligand>
        <name>(2E)-4-hydroxy-3-methylbut-2-enyl diphosphate</name>
        <dbReference type="ChEBI" id="CHEBI:128753"/>
    </ligand>
</feature>
<dbReference type="AlphaFoldDB" id="A0A099I8C7"/>
<dbReference type="EC" id="1.17.7.4" evidence="1"/>
<dbReference type="EMBL" id="JQIF01000032">
    <property type="protein sequence ID" value="KGJ53811.1"/>
    <property type="molecule type" value="Genomic_DNA"/>
</dbReference>
<feature type="binding site" evidence="1">
    <location>
        <position position="132"/>
    </location>
    <ligand>
        <name>dimethylallyl diphosphate</name>
        <dbReference type="ChEBI" id="CHEBI:57623"/>
    </ligand>
</feature>
<comment type="function">
    <text evidence="1">Catalyzes the conversion of 1-hydroxy-2-methyl-2-(E)-butenyl 4-diphosphate (HMBPP) into a mixture of isopentenyl diphosphate (IPP) and dimethylallyl diphosphate (DMAPP). Acts in the terminal step of the DOXP/MEP pathway for isoprenoid precursor biosynthesis.</text>
</comment>
<feature type="binding site" evidence="1">
    <location>
        <position position="228"/>
    </location>
    <ligand>
        <name>(2E)-4-hydroxy-3-methylbut-2-enyl diphosphate</name>
        <dbReference type="ChEBI" id="CHEBI:128753"/>
    </ligand>
</feature>
<comment type="pathway">
    <text evidence="1">Isoprenoid biosynthesis; dimethylallyl diphosphate biosynthesis; dimethylallyl diphosphate from (2E)-4-hydroxy-3-methylbutenyl diphosphate: step 1/1.</text>
</comment>
<gene>
    <name evidence="1" type="primary">ispH</name>
    <name evidence="2" type="ORF">CIAN88_07010</name>
</gene>
<feature type="binding site" evidence="1">
    <location>
        <position position="226"/>
    </location>
    <ligand>
        <name>(2E)-4-hydroxy-3-methylbut-2-enyl diphosphate</name>
        <dbReference type="ChEBI" id="CHEBI:128753"/>
    </ligand>
</feature>
<sequence>MEVIKVVPRGYCKGVINAILIAKKTAQEHPDTPIYVLGMLVHNSYVMQALKELHIYPVDDKNKTRLELLDEIEEGIVIFTAHGISPAVKEKALRKGLQCVDASCPDVVKTQDIVMEQLKNGCDVLYIGKPRHPEAEAVLSLSEKVHLISTQQDLDTLPPLAQVFVTNQTTMSIFDIEALFEAIRERYPKAVFCEEICNATRIRQQAVADLKDKQIDVLYVVGDRYSNNSNRLAQIARDQGIHQVYLIDDVNDIQDEQLCNAGRVAVTSGASTPTYLTAQVIAYLEDYAPGKCKPQIRLSEILS</sequence>
<dbReference type="CDD" id="cd13944">
    <property type="entry name" value="lytB_ispH"/>
    <property type="match status" value="1"/>
</dbReference>
<dbReference type="GO" id="GO:0019288">
    <property type="term" value="P:isopentenyl diphosphate biosynthetic process, methylerythritol 4-phosphate pathway"/>
    <property type="evidence" value="ECO:0007669"/>
    <property type="project" value="UniProtKB-UniRule"/>
</dbReference>
<feature type="binding site" evidence="1">
    <location>
        <position position="82"/>
    </location>
    <ligand>
        <name>dimethylallyl diphosphate</name>
        <dbReference type="ChEBI" id="CHEBI:57623"/>
    </ligand>
</feature>
<protein>
    <recommendedName>
        <fullName evidence="1">4-hydroxy-3-methylbut-2-enyl diphosphate reductase</fullName>
        <shortName evidence="1">HMBPP reductase</shortName>
        <ecNumber evidence="1">1.17.7.4</ecNumber>
    </recommendedName>
</protein>
<proteinExistence type="inferred from homology"/>